<dbReference type="Pfam" id="PF13302">
    <property type="entry name" value="Acetyltransf_3"/>
    <property type="match status" value="1"/>
</dbReference>
<evidence type="ECO:0000313" key="5">
    <source>
        <dbReference type="Proteomes" id="UP000184097"/>
    </source>
</evidence>
<dbReference type="SUPFAM" id="SSF55729">
    <property type="entry name" value="Acyl-CoA N-acyltransferases (Nat)"/>
    <property type="match status" value="1"/>
</dbReference>
<sequence length="326" mass="37596">MELRKINKNDAKAQWEYTTALPTDENGLTNPYNGVSYDDYIEKVLPTLISYEHPVNMPDWFVPETYYYLWDEGRLVGEFRIRHHLTEALKSGAGHIGYSIRRDERGKGYATAGLKLTLQEARKIIPEDEIYLRVNKDNIASQKVMQKNGGKVVGEDDGHFFVRIPKYFDCGMEKDNYWFRYRTGAIIVRDNKMLFVKSKFGGYYYMIGGGVHMGEDSKSCVERETYEETGVKCTARRIAIICENFFRGVGGAIDGKDCHELEYYYLMDMPKEAIFETSTDDDEKLEWVALDELSNNDIRPAFLKTELKGVIEGESLIHVINDERNA</sequence>
<dbReference type="RefSeq" id="WP_072704461.1">
    <property type="nucleotide sequence ID" value="NZ_FRDH01000010.1"/>
</dbReference>
<dbReference type="InterPro" id="IPR016181">
    <property type="entry name" value="Acyl_CoA_acyltransferase"/>
</dbReference>
<dbReference type="CDD" id="cd04688">
    <property type="entry name" value="NUDIX_Hydrolase"/>
    <property type="match status" value="1"/>
</dbReference>
<dbReference type="PROSITE" id="PS51186">
    <property type="entry name" value="GNAT"/>
    <property type="match status" value="1"/>
</dbReference>
<dbReference type="PANTHER" id="PTHR39173">
    <property type="entry name" value="ACETYLTRANSFERASE"/>
    <property type="match status" value="1"/>
</dbReference>
<gene>
    <name evidence="4" type="ORF">SAMN02745247_02398</name>
</gene>
<reference evidence="4 5" key="1">
    <citation type="submission" date="2016-12" db="EMBL/GenBank/DDBJ databases">
        <authorList>
            <person name="Song W.-J."/>
            <person name="Kurnit D.M."/>
        </authorList>
    </citation>
    <scope>NUCLEOTIDE SEQUENCE [LARGE SCALE GENOMIC DNA]</scope>
    <source>
        <strain evidence="4 5">DSM 14810</strain>
    </source>
</reference>
<proteinExistence type="predicted"/>
<dbReference type="SUPFAM" id="SSF55811">
    <property type="entry name" value="Nudix"/>
    <property type="match status" value="1"/>
</dbReference>
<dbReference type="PROSITE" id="PS00893">
    <property type="entry name" value="NUDIX_BOX"/>
    <property type="match status" value="1"/>
</dbReference>
<keyword evidence="1" id="KW-0378">Hydrolase</keyword>
<dbReference type="Gene3D" id="3.90.79.10">
    <property type="entry name" value="Nucleoside Triphosphate Pyrophosphohydrolase"/>
    <property type="match status" value="1"/>
</dbReference>
<dbReference type="Proteomes" id="UP000184097">
    <property type="component" value="Unassembled WGS sequence"/>
</dbReference>
<evidence type="ECO:0000256" key="1">
    <source>
        <dbReference type="ARBA" id="ARBA00022801"/>
    </source>
</evidence>
<accession>A0A1M7STV8</accession>
<feature type="domain" description="N-acetyltransferase" evidence="2">
    <location>
        <begin position="1"/>
        <end position="177"/>
    </location>
</feature>
<dbReference type="GO" id="GO:0016747">
    <property type="term" value="F:acyltransferase activity, transferring groups other than amino-acyl groups"/>
    <property type="evidence" value="ECO:0007669"/>
    <property type="project" value="InterPro"/>
</dbReference>
<evidence type="ECO:0000313" key="4">
    <source>
        <dbReference type="EMBL" id="SHN61806.1"/>
    </source>
</evidence>
<protein>
    <submittedName>
        <fullName evidence="4">Predicted acetyltransferase</fullName>
    </submittedName>
</protein>
<dbReference type="Pfam" id="PF00293">
    <property type="entry name" value="NUDIX"/>
    <property type="match status" value="1"/>
</dbReference>
<dbReference type="EMBL" id="FRDH01000010">
    <property type="protein sequence ID" value="SHN61806.1"/>
    <property type="molecule type" value="Genomic_DNA"/>
</dbReference>
<evidence type="ECO:0000259" key="3">
    <source>
        <dbReference type="PROSITE" id="PS51462"/>
    </source>
</evidence>
<name>A0A1M7STV8_9FIRM</name>
<dbReference type="PROSITE" id="PS51462">
    <property type="entry name" value="NUDIX"/>
    <property type="match status" value="1"/>
</dbReference>
<dbReference type="InterPro" id="IPR020084">
    <property type="entry name" value="NUDIX_hydrolase_CS"/>
</dbReference>
<dbReference type="PANTHER" id="PTHR39173:SF1">
    <property type="entry name" value="ACETYLTRANSFERASE"/>
    <property type="match status" value="1"/>
</dbReference>
<dbReference type="InterPro" id="IPR000182">
    <property type="entry name" value="GNAT_dom"/>
</dbReference>
<dbReference type="InterPro" id="IPR015797">
    <property type="entry name" value="NUDIX_hydrolase-like_dom_sf"/>
</dbReference>
<keyword evidence="4" id="KW-0808">Transferase</keyword>
<dbReference type="AlphaFoldDB" id="A0A1M7STV8"/>
<feature type="domain" description="Nudix hydrolase" evidence="3">
    <location>
        <begin position="178"/>
        <end position="312"/>
    </location>
</feature>
<organism evidence="4 5">
    <name type="scientific">Butyrivibrio hungatei DSM 14810</name>
    <dbReference type="NCBI Taxonomy" id="1121132"/>
    <lineage>
        <taxon>Bacteria</taxon>
        <taxon>Bacillati</taxon>
        <taxon>Bacillota</taxon>
        <taxon>Clostridia</taxon>
        <taxon>Lachnospirales</taxon>
        <taxon>Lachnospiraceae</taxon>
        <taxon>Butyrivibrio</taxon>
    </lineage>
</organism>
<dbReference type="GO" id="GO:0016787">
    <property type="term" value="F:hydrolase activity"/>
    <property type="evidence" value="ECO:0007669"/>
    <property type="project" value="UniProtKB-KW"/>
</dbReference>
<evidence type="ECO:0000259" key="2">
    <source>
        <dbReference type="PROSITE" id="PS51186"/>
    </source>
</evidence>
<dbReference type="Gene3D" id="3.40.630.30">
    <property type="match status" value="1"/>
</dbReference>
<dbReference type="InterPro" id="IPR000086">
    <property type="entry name" value="NUDIX_hydrolase_dom"/>
</dbReference>